<dbReference type="EMBL" id="LCIH01000005">
    <property type="protein sequence ID" value="KKT51973.1"/>
    <property type="molecule type" value="Genomic_DNA"/>
</dbReference>
<sequence length="338" mass="39047">MSREVKYEPIEKRFGSEAERLTKPEFLAAIEEIISKCRNEFPEVKPIIPLDDKETFGDVDLVIISNTSPEDSDEERMKRVFGDSLLDYRHQKNDKMDSLYLKLDSGKKIQVDFARTKNIQEFEAKLIHASKGHSSSVIGILARAYGFKFAMDGFYKRHINSNGDESDILITNDLFKAMEMLGLSPNKWKEAKTVEDIIDFIASSEIFSPSIFSTDEAKKLNHKRSASLKRRSVQRYMYARLSDKPGKETKINYEEYLEAKYPEVVQVYKRTESELVRSERNRKAINGEAIMIIFNLNPSKDVGLILKHIKSKYPDADKITPEMVNEINAEYFPEEKFP</sequence>
<gene>
    <name evidence="1" type="ORF">UW44_C0005G0015</name>
</gene>
<organism evidence="1 2">
    <name type="scientific">Candidatus Collierbacteria bacterium GW2011_GWB2_44_22</name>
    <dbReference type="NCBI Taxonomy" id="1618387"/>
    <lineage>
        <taxon>Bacteria</taxon>
        <taxon>Candidatus Collieribacteriota</taxon>
    </lineage>
</organism>
<name>A0A0G1HZH9_9BACT</name>
<comment type="caution">
    <text evidence="1">The sequence shown here is derived from an EMBL/GenBank/DDBJ whole genome shotgun (WGS) entry which is preliminary data.</text>
</comment>
<evidence type="ECO:0000313" key="1">
    <source>
        <dbReference type="EMBL" id="KKT51973.1"/>
    </source>
</evidence>
<proteinExistence type="predicted"/>
<dbReference type="Proteomes" id="UP000034006">
    <property type="component" value="Unassembled WGS sequence"/>
</dbReference>
<protein>
    <submittedName>
        <fullName evidence="1">Uncharacterized protein</fullName>
    </submittedName>
</protein>
<accession>A0A0G1HZH9</accession>
<reference evidence="1 2" key="1">
    <citation type="journal article" date="2015" name="Nature">
        <title>rRNA introns, odd ribosomes, and small enigmatic genomes across a large radiation of phyla.</title>
        <authorList>
            <person name="Brown C.T."/>
            <person name="Hug L.A."/>
            <person name="Thomas B.C."/>
            <person name="Sharon I."/>
            <person name="Castelle C.J."/>
            <person name="Singh A."/>
            <person name="Wilkins M.J."/>
            <person name="Williams K.H."/>
            <person name="Banfield J.F."/>
        </authorList>
    </citation>
    <scope>NUCLEOTIDE SEQUENCE [LARGE SCALE GENOMIC DNA]</scope>
</reference>
<dbReference type="AlphaFoldDB" id="A0A0G1HZH9"/>
<evidence type="ECO:0000313" key="2">
    <source>
        <dbReference type="Proteomes" id="UP000034006"/>
    </source>
</evidence>